<keyword evidence="3" id="KW-1185">Reference proteome</keyword>
<reference evidence="3" key="1">
    <citation type="journal article" date="2015" name="J. Biotechnol.">
        <title>Complete genome sequence of the actinobacterium Streptomyces glaucescens GLA.O (DSM 40922) consisting of a linear chromosome and one linear plasmid.</title>
        <authorList>
            <person name="Ortseifen V."/>
            <person name="Winkler A."/>
            <person name="Albersmeier A."/>
            <person name="Wendler S."/>
            <person name="Puhler A."/>
            <person name="Kalinowski J."/>
            <person name="Ruckert C."/>
        </authorList>
    </citation>
    <scope>NUCLEOTIDE SEQUENCE [LARGE SCALE GENOMIC DNA]</scope>
    <source>
        <strain evidence="3">DSM 40922 / GLA O</strain>
    </source>
</reference>
<dbReference type="KEGG" id="sgu:SGLAU_09320"/>
<evidence type="ECO:0000256" key="1">
    <source>
        <dbReference type="SAM" id="Phobius"/>
    </source>
</evidence>
<organism evidence="2 3">
    <name type="scientific">Streptomyces glaucescens</name>
    <dbReference type="NCBI Taxonomy" id="1907"/>
    <lineage>
        <taxon>Bacteria</taxon>
        <taxon>Bacillati</taxon>
        <taxon>Actinomycetota</taxon>
        <taxon>Actinomycetes</taxon>
        <taxon>Kitasatosporales</taxon>
        <taxon>Streptomycetaceae</taxon>
        <taxon>Streptomyces</taxon>
    </lineage>
</organism>
<keyword evidence="1" id="KW-0472">Membrane</keyword>
<dbReference type="Proteomes" id="UP000029482">
    <property type="component" value="Chromosome"/>
</dbReference>
<dbReference type="STRING" id="1907.SGLAU_09320"/>
<feature type="transmembrane region" description="Helical" evidence="1">
    <location>
        <begin position="500"/>
        <end position="524"/>
    </location>
</feature>
<evidence type="ECO:0000313" key="2">
    <source>
        <dbReference type="EMBL" id="AIR97875.1"/>
    </source>
</evidence>
<accession>A0A089YWB3</accession>
<dbReference type="eggNOG" id="COG2911">
    <property type="taxonomic scope" value="Bacteria"/>
</dbReference>
<keyword evidence="1" id="KW-0812">Transmembrane</keyword>
<proteinExistence type="predicted"/>
<dbReference type="OrthoDB" id="5194370at2"/>
<dbReference type="EMBL" id="CP009438">
    <property type="protein sequence ID" value="AIR97875.1"/>
    <property type="molecule type" value="Genomic_DNA"/>
</dbReference>
<dbReference type="AlphaFoldDB" id="A0A089YWB3"/>
<dbReference type="RefSeq" id="WP_043500019.1">
    <property type="nucleotide sequence ID" value="NZ_CP009438.1"/>
</dbReference>
<protein>
    <submittedName>
        <fullName evidence="2">Membrane-associated oxidoreductase</fullName>
    </submittedName>
</protein>
<gene>
    <name evidence="2" type="ORF">SGLAU_09320</name>
</gene>
<sequence length="527" mass="56973">MTEGAVLRTGDIPDGLTAAEAGMWQAFRSGTVYDLRSGDSVADDPHGGQPWGPERTVRARIVCWLLLDGPPALAGRVSSLKLTGVQISDSIDLSGGTVVPYVELTGCRFEREVRLPEARFTTVRLVNCSVPRLEAARVQTEGDLHLPRSRFLSGIRLTDAQIGTDLLLNQAIVYRDRSGRSIAADGLNVGQDLQAELLESHGELSLRSATIGVSLSLRGARLRNPYGRLALNAPQLTVERTLYLTPAGVGGLQLSGVTPVEGTRVQRFECQGGLRLDDGRFGDAVDLDGARLVLTDDQELSLRRVQVPELRFLGERPQRGKVVLSGARIVNLVDRASSWPGPGHLHMPGFTYENLVPQGPFPLAERLEWVAAATAEYNPDPYERLAAVLRAGGEDEDAREVLLAKQRRRRETLPPAAKIVGYAQDWTVAYGYRPGRAAVWMAVLWAAGSVAFAHAGRPDTSGGGPSDPPWNPALFALDLLLPVIDLGQAGVWQLRGGWQWLGAALVLLGWVLATTVAAGATRLLRRN</sequence>
<keyword evidence="1" id="KW-1133">Transmembrane helix</keyword>
<evidence type="ECO:0000313" key="3">
    <source>
        <dbReference type="Proteomes" id="UP000029482"/>
    </source>
</evidence>
<name>A0A089YWB3_STRGA</name>
<dbReference type="HOGENOM" id="CLU_023173_0_0_11"/>